<dbReference type="InterPro" id="IPR049031">
    <property type="entry name" value="T2SSK_SAM-like_1st"/>
</dbReference>
<evidence type="ECO:0000259" key="12">
    <source>
        <dbReference type="Pfam" id="PF21687"/>
    </source>
</evidence>
<keyword evidence="6" id="KW-0812">Transmembrane</keyword>
<evidence type="ECO:0000256" key="7">
    <source>
        <dbReference type="ARBA" id="ARBA00022927"/>
    </source>
</evidence>
<keyword evidence="3 10" id="KW-0813">Transport</keyword>
<evidence type="ECO:0000256" key="3">
    <source>
        <dbReference type="ARBA" id="ARBA00022448"/>
    </source>
</evidence>
<dbReference type="InParanoid" id="A0A6M4H989"/>
<evidence type="ECO:0000256" key="6">
    <source>
        <dbReference type="ARBA" id="ARBA00022692"/>
    </source>
</evidence>
<dbReference type="PANTHER" id="PTHR38831">
    <property type="entry name" value="TYPE II SECRETION SYSTEM PROTEIN K"/>
    <property type="match status" value="1"/>
</dbReference>
<keyword evidence="4 10" id="KW-1003">Cell membrane</keyword>
<dbReference type="NCBIfam" id="NF037980">
    <property type="entry name" value="T2SS_GspK"/>
    <property type="match status" value="1"/>
</dbReference>
<dbReference type="GO" id="GO:0009306">
    <property type="term" value="P:protein secretion"/>
    <property type="evidence" value="ECO:0007669"/>
    <property type="project" value="InterPro"/>
</dbReference>
<name>A0A6M4H989_9PROT</name>
<dbReference type="InterPro" id="IPR045584">
    <property type="entry name" value="Pilin-like"/>
</dbReference>
<evidence type="ECO:0000256" key="1">
    <source>
        <dbReference type="ARBA" id="ARBA00004533"/>
    </source>
</evidence>
<evidence type="ECO:0000313" key="14">
    <source>
        <dbReference type="Proteomes" id="UP000503096"/>
    </source>
</evidence>
<reference evidence="13 14" key="1">
    <citation type="submission" date="2020-04" db="EMBL/GenBank/DDBJ databases">
        <title>Usitatibacter rugosus gen. nov., sp. nov. and Usitatibacter palustris sp. nov., novel members of Usitatibacteraceae fam. nov. within the order Nitrosomonadales isolated from soil.</title>
        <authorList>
            <person name="Huber K.J."/>
            <person name="Neumann-Schaal M."/>
            <person name="Geppert A."/>
            <person name="Luckner M."/>
            <person name="Wanner G."/>
            <person name="Overmann J."/>
        </authorList>
    </citation>
    <scope>NUCLEOTIDE SEQUENCE [LARGE SCALE GENOMIC DNA]</scope>
    <source>
        <strain evidence="13 14">Swamp67</strain>
    </source>
</reference>
<keyword evidence="7" id="KW-0653">Protein transport</keyword>
<protein>
    <recommendedName>
        <fullName evidence="10">Type II secretion system protein K</fullName>
    </recommendedName>
</protein>
<dbReference type="Gene3D" id="1.10.40.60">
    <property type="entry name" value="EpsJ-like"/>
    <property type="match status" value="2"/>
</dbReference>
<evidence type="ECO:0000313" key="13">
    <source>
        <dbReference type="EMBL" id="QJR15765.1"/>
    </source>
</evidence>
<evidence type="ECO:0000259" key="11">
    <source>
        <dbReference type="Pfam" id="PF03934"/>
    </source>
</evidence>
<dbReference type="Pfam" id="PF03934">
    <property type="entry name" value="T2SSK"/>
    <property type="match status" value="1"/>
</dbReference>
<feature type="domain" description="T2SS protein K first SAM-like" evidence="12">
    <location>
        <begin position="101"/>
        <end position="203"/>
    </location>
</feature>
<sequence>MKNQRGVAAVTALLIVAIAASTATYMLAQQSAMLNQASLVANRAQADLYARAGLDWARGVIAQDAKSAGSVDSLEEAWAQPIAGLPVERALVAGQIVDEQAKFNLNNLVRGTTKSDNDLAILRRLLESLEIPPDLAFAVLDWIDPDSDLSGVAGAEDGFYLALARPYRAANQPMTQVEELHRIRGFTPAYVAKLKPFVTALPAVTTVNVNTAPIEVLAAILPDLSRAQVAALVESRRGKPMRTKAEISERAKNVPASTVANDLDVKSAHFRARVQVAQDDVQLATEALLRREQNAGVTVIVWRRPLY</sequence>
<proteinExistence type="inferred from homology"/>
<dbReference type="Proteomes" id="UP000503096">
    <property type="component" value="Chromosome"/>
</dbReference>
<evidence type="ECO:0000256" key="2">
    <source>
        <dbReference type="ARBA" id="ARBA00007246"/>
    </source>
</evidence>
<dbReference type="RefSeq" id="WP_171163341.1">
    <property type="nucleotide sequence ID" value="NZ_CP053073.1"/>
</dbReference>
<keyword evidence="8" id="KW-1133">Transmembrane helix</keyword>
<evidence type="ECO:0000256" key="5">
    <source>
        <dbReference type="ARBA" id="ARBA00022519"/>
    </source>
</evidence>
<dbReference type="SUPFAM" id="SSF158544">
    <property type="entry name" value="GspK insert domain-like"/>
    <property type="match status" value="1"/>
</dbReference>
<evidence type="ECO:0000256" key="10">
    <source>
        <dbReference type="PIRNR" id="PIRNR002786"/>
    </source>
</evidence>
<keyword evidence="14" id="KW-1185">Reference proteome</keyword>
<dbReference type="PIRSF" id="PIRSF002786">
    <property type="entry name" value="XcpX"/>
    <property type="match status" value="1"/>
</dbReference>
<dbReference type="FunCoup" id="A0A6M4H989">
    <property type="interactions" value="41"/>
</dbReference>
<dbReference type="Pfam" id="PF21687">
    <property type="entry name" value="T2SSK_1st"/>
    <property type="match status" value="1"/>
</dbReference>
<keyword evidence="5 10" id="KW-0997">Cell inner membrane</keyword>
<evidence type="ECO:0000256" key="9">
    <source>
        <dbReference type="ARBA" id="ARBA00023136"/>
    </source>
</evidence>
<dbReference type="InterPro" id="IPR049179">
    <property type="entry name" value="T2SSK_SAM-like_2nd"/>
</dbReference>
<comment type="similarity">
    <text evidence="2 10">Belongs to the GSP K family.</text>
</comment>
<keyword evidence="9 10" id="KW-0472">Membrane</keyword>
<dbReference type="InterPro" id="IPR038072">
    <property type="entry name" value="GspK_central_sf"/>
</dbReference>
<dbReference type="AlphaFoldDB" id="A0A6M4H989"/>
<dbReference type="PANTHER" id="PTHR38831:SF1">
    <property type="entry name" value="TYPE II SECRETION SYSTEM PROTEIN K-RELATED"/>
    <property type="match status" value="1"/>
</dbReference>
<evidence type="ECO:0000256" key="8">
    <source>
        <dbReference type="ARBA" id="ARBA00022989"/>
    </source>
</evidence>
<organism evidence="13 14">
    <name type="scientific">Usitatibacter palustris</name>
    <dbReference type="NCBI Taxonomy" id="2732487"/>
    <lineage>
        <taxon>Bacteria</taxon>
        <taxon>Pseudomonadati</taxon>
        <taxon>Pseudomonadota</taxon>
        <taxon>Betaproteobacteria</taxon>
        <taxon>Nitrosomonadales</taxon>
        <taxon>Usitatibacteraceae</taxon>
        <taxon>Usitatibacter</taxon>
    </lineage>
</organism>
<dbReference type="KEGG" id="upl:DSM104440_02591"/>
<dbReference type="EMBL" id="CP053073">
    <property type="protein sequence ID" value="QJR15765.1"/>
    <property type="molecule type" value="Genomic_DNA"/>
</dbReference>
<feature type="domain" description="T2SS protein K second SAM-like" evidence="11">
    <location>
        <begin position="207"/>
        <end position="251"/>
    </location>
</feature>
<accession>A0A6M4H989</accession>
<dbReference type="InterPro" id="IPR005628">
    <property type="entry name" value="GspK"/>
</dbReference>
<dbReference type="GO" id="GO:0005886">
    <property type="term" value="C:plasma membrane"/>
    <property type="evidence" value="ECO:0007669"/>
    <property type="project" value="UniProtKB-SubCell"/>
</dbReference>
<evidence type="ECO:0000256" key="4">
    <source>
        <dbReference type="ARBA" id="ARBA00022475"/>
    </source>
</evidence>
<gene>
    <name evidence="13" type="primary">xcpX</name>
    <name evidence="13" type="ORF">DSM104440_02591</name>
</gene>
<comment type="subcellular location">
    <subcellularLocation>
        <location evidence="1 10">Cell inner membrane</location>
    </subcellularLocation>
</comment>
<dbReference type="Gene3D" id="3.30.1300.30">
    <property type="entry name" value="GSPII I/J protein-like"/>
    <property type="match status" value="1"/>
</dbReference>
<dbReference type="SUPFAM" id="SSF54523">
    <property type="entry name" value="Pili subunits"/>
    <property type="match status" value="1"/>
</dbReference>